<protein>
    <submittedName>
        <fullName evidence="3">DUF4097 family beta strand repeat protein</fullName>
    </submittedName>
</protein>
<keyword evidence="4" id="KW-1185">Reference proteome</keyword>
<name>A0ABR8SIN0_9BACL</name>
<keyword evidence="1" id="KW-0472">Membrane</keyword>
<organism evidence="3 4">
    <name type="scientific">Fictibacillus norfolkensis</name>
    <dbReference type="NCBI Taxonomy" id="2762233"/>
    <lineage>
        <taxon>Bacteria</taxon>
        <taxon>Bacillati</taxon>
        <taxon>Bacillota</taxon>
        <taxon>Bacilli</taxon>
        <taxon>Bacillales</taxon>
        <taxon>Fictibacillaceae</taxon>
        <taxon>Fictibacillus</taxon>
    </lineage>
</organism>
<sequence>MTQKILRTAFILIGISIIGNVLLFMMGESPFNIAKINEQKSIAASSIKEITIESSVGDIFVLPHNGDKINVSMKGKTEKKYSDDFSLSVKKNNNKLMIQAKQKKKTKLFSLFSGDYELLVKLPKADYNRLQARSDTSDIKMQDIEASSIKLQTNLGDILLKDVTGAVSVKSDVGDIDIQLLHIKKDIIAKSNLGDITIKTKNEPKQLRTDLRNTIGDEKINLPGLKNGSIETGGPLVFLSSEVGDLALMMNE</sequence>
<feature type="transmembrane region" description="Helical" evidence="1">
    <location>
        <begin position="9"/>
        <end position="27"/>
    </location>
</feature>
<dbReference type="EMBL" id="JACSQM010000002">
    <property type="protein sequence ID" value="MBD7963348.1"/>
    <property type="molecule type" value="Genomic_DNA"/>
</dbReference>
<dbReference type="InterPro" id="IPR025164">
    <property type="entry name" value="Toastrack_DUF4097"/>
</dbReference>
<evidence type="ECO:0000313" key="3">
    <source>
        <dbReference type="EMBL" id="MBD7963348.1"/>
    </source>
</evidence>
<evidence type="ECO:0000259" key="2">
    <source>
        <dbReference type="Pfam" id="PF13349"/>
    </source>
</evidence>
<comment type="caution">
    <text evidence="3">The sequence shown here is derived from an EMBL/GenBank/DDBJ whole genome shotgun (WGS) entry which is preliminary data.</text>
</comment>
<dbReference type="Proteomes" id="UP000603641">
    <property type="component" value="Unassembled WGS sequence"/>
</dbReference>
<accession>A0ABR8SIN0</accession>
<dbReference type="RefSeq" id="WP_191752763.1">
    <property type="nucleotide sequence ID" value="NZ_JACSQM010000002.1"/>
</dbReference>
<keyword evidence="1" id="KW-0812">Transmembrane</keyword>
<keyword evidence="1" id="KW-1133">Transmembrane helix</keyword>
<proteinExistence type="predicted"/>
<feature type="domain" description="DUF4097" evidence="2">
    <location>
        <begin position="47"/>
        <end position="165"/>
    </location>
</feature>
<evidence type="ECO:0000256" key="1">
    <source>
        <dbReference type="SAM" id="Phobius"/>
    </source>
</evidence>
<evidence type="ECO:0000313" key="4">
    <source>
        <dbReference type="Proteomes" id="UP000603641"/>
    </source>
</evidence>
<dbReference type="Pfam" id="PF13349">
    <property type="entry name" value="DUF4097"/>
    <property type="match status" value="1"/>
</dbReference>
<reference evidence="3 4" key="1">
    <citation type="submission" date="2020-08" db="EMBL/GenBank/DDBJ databases">
        <title>A Genomic Blueprint of the Chicken Gut Microbiome.</title>
        <authorList>
            <person name="Gilroy R."/>
            <person name="Ravi A."/>
            <person name="Getino M."/>
            <person name="Pursley I."/>
            <person name="Horton D.L."/>
            <person name="Alikhan N.-F."/>
            <person name="Baker D."/>
            <person name="Gharbi K."/>
            <person name="Hall N."/>
            <person name="Watson M."/>
            <person name="Adriaenssens E.M."/>
            <person name="Foster-Nyarko E."/>
            <person name="Jarju S."/>
            <person name="Secka A."/>
            <person name="Antonio M."/>
            <person name="Oren A."/>
            <person name="Chaudhuri R."/>
            <person name="La Ragione R.M."/>
            <person name="Hildebrand F."/>
            <person name="Pallen M.J."/>
        </authorList>
    </citation>
    <scope>NUCLEOTIDE SEQUENCE [LARGE SCALE GENOMIC DNA]</scope>
    <source>
        <strain evidence="3 4">Sa2CUA10</strain>
    </source>
</reference>
<gene>
    <name evidence="3" type="ORF">H9648_04700</name>
</gene>